<name>A0A7J6AU32_AMEME</name>
<keyword evidence="2" id="KW-1185">Reference proteome</keyword>
<reference evidence="1 2" key="1">
    <citation type="submission" date="2020-02" db="EMBL/GenBank/DDBJ databases">
        <title>A chromosome-scale genome assembly of the black bullhead catfish (Ameiurus melas).</title>
        <authorList>
            <person name="Wen M."/>
            <person name="Zham M."/>
            <person name="Cabau C."/>
            <person name="Klopp C."/>
            <person name="Donnadieu C."/>
            <person name="Roques C."/>
            <person name="Bouchez O."/>
            <person name="Lampietro C."/>
            <person name="Jouanno E."/>
            <person name="Herpin A."/>
            <person name="Louis A."/>
            <person name="Berthelot C."/>
            <person name="Parey E."/>
            <person name="Roest-Crollius H."/>
            <person name="Braasch I."/>
            <person name="Postlethwait J."/>
            <person name="Robinson-Rechavi M."/>
            <person name="Echchiki A."/>
            <person name="Begum T."/>
            <person name="Montfort J."/>
            <person name="Schartl M."/>
            <person name="Bobe J."/>
            <person name="Guiguen Y."/>
        </authorList>
    </citation>
    <scope>NUCLEOTIDE SEQUENCE [LARGE SCALE GENOMIC DNA]</scope>
    <source>
        <strain evidence="1">M_S1</strain>
        <tissue evidence="1">Blood</tissue>
    </source>
</reference>
<organism evidence="1 2">
    <name type="scientific">Ameiurus melas</name>
    <name type="common">Black bullhead</name>
    <name type="synonym">Silurus melas</name>
    <dbReference type="NCBI Taxonomy" id="219545"/>
    <lineage>
        <taxon>Eukaryota</taxon>
        <taxon>Metazoa</taxon>
        <taxon>Chordata</taxon>
        <taxon>Craniata</taxon>
        <taxon>Vertebrata</taxon>
        <taxon>Euteleostomi</taxon>
        <taxon>Actinopterygii</taxon>
        <taxon>Neopterygii</taxon>
        <taxon>Teleostei</taxon>
        <taxon>Ostariophysi</taxon>
        <taxon>Siluriformes</taxon>
        <taxon>Ictaluridae</taxon>
        <taxon>Ameiurus</taxon>
    </lineage>
</organism>
<dbReference type="EMBL" id="JAAGNN010000008">
    <property type="protein sequence ID" value="KAF4085677.1"/>
    <property type="molecule type" value="Genomic_DNA"/>
</dbReference>
<gene>
    <name evidence="1" type="ORF">AMELA_G00097710</name>
</gene>
<comment type="caution">
    <text evidence="1">The sequence shown here is derived from an EMBL/GenBank/DDBJ whole genome shotgun (WGS) entry which is preliminary data.</text>
</comment>
<dbReference type="AlphaFoldDB" id="A0A7J6AU32"/>
<sequence length="86" mass="9253">MSRCRVKVEVDTGGSSCARWRVMEDSSPRRTCSGCVGWAGAGMARNPSSPPCSTYCSSSGSVCSRCHTRLCCRALWVEPLHASHKA</sequence>
<evidence type="ECO:0000313" key="2">
    <source>
        <dbReference type="Proteomes" id="UP000593565"/>
    </source>
</evidence>
<proteinExistence type="predicted"/>
<dbReference type="Proteomes" id="UP000593565">
    <property type="component" value="Unassembled WGS sequence"/>
</dbReference>
<protein>
    <submittedName>
        <fullName evidence="1">Uncharacterized protein</fullName>
    </submittedName>
</protein>
<accession>A0A7J6AU32</accession>
<evidence type="ECO:0000313" key="1">
    <source>
        <dbReference type="EMBL" id="KAF4085677.1"/>
    </source>
</evidence>